<keyword evidence="3 5" id="KW-0687">Ribonucleoprotein</keyword>
<dbReference type="PROSITE" id="PS00783">
    <property type="entry name" value="RIBOSOMAL_L13"/>
    <property type="match status" value="1"/>
</dbReference>
<evidence type="ECO:0000256" key="5">
    <source>
        <dbReference type="HAMAP-Rule" id="MF_01366"/>
    </source>
</evidence>
<dbReference type="InterPro" id="IPR005823">
    <property type="entry name" value="Ribosomal_uL13_bac-type"/>
</dbReference>
<dbReference type="GO" id="GO:0017148">
    <property type="term" value="P:negative regulation of translation"/>
    <property type="evidence" value="ECO:0007669"/>
    <property type="project" value="TreeGrafter"/>
</dbReference>
<dbReference type="InterPro" id="IPR005822">
    <property type="entry name" value="Ribosomal_uL13"/>
</dbReference>
<keyword evidence="9" id="KW-1185">Reference proteome</keyword>
<dbReference type="AlphaFoldDB" id="A0AA45WYQ3"/>
<keyword evidence="2 5" id="KW-0689">Ribosomal protein</keyword>
<gene>
    <name evidence="5 7" type="primary">rplM</name>
    <name evidence="8" type="ORF">SAMN06296020_11911</name>
</gene>
<dbReference type="InterPro" id="IPR023563">
    <property type="entry name" value="Ribosomal_uL13_CS"/>
</dbReference>
<evidence type="ECO:0000256" key="7">
    <source>
        <dbReference type="RuleBase" id="RU003878"/>
    </source>
</evidence>
<dbReference type="GO" id="GO:0003735">
    <property type="term" value="F:structural constituent of ribosome"/>
    <property type="evidence" value="ECO:0007669"/>
    <property type="project" value="InterPro"/>
</dbReference>
<proteinExistence type="inferred from homology"/>
<dbReference type="CDD" id="cd00392">
    <property type="entry name" value="Ribosomal_L13"/>
    <property type="match status" value="1"/>
</dbReference>
<dbReference type="GO" id="GO:0006412">
    <property type="term" value="P:translation"/>
    <property type="evidence" value="ECO:0007669"/>
    <property type="project" value="UniProtKB-UniRule"/>
</dbReference>
<evidence type="ECO:0000256" key="1">
    <source>
        <dbReference type="ARBA" id="ARBA00006227"/>
    </source>
</evidence>
<accession>A0AA45WYQ3</accession>
<comment type="subunit">
    <text evidence="5">Part of the 50S ribosomal subunit.</text>
</comment>
<comment type="similarity">
    <text evidence="1 5 6">Belongs to the universal ribosomal protein uL13 family.</text>
</comment>
<evidence type="ECO:0000256" key="4">
    <source>
        <dbReference type="ARBA" id="ARBA00035201"/>
    </source>
</evidence>
<dbReference type="PANTHER" id="PTHR11545:SF2">
    <property type="entry name" value="LARGE RIBOSOMAL SUBUNIT PROTEIN UL13M"/>
    <property type="match status" value="1"/>
</dbReference>
<name>A0AA45WYQ3_9CLOT</name>
<dbReference type="RefSeq" id="WP_283410642.1">
    <property type="nucleotide sequence ID" value="NZ_FXUF01000019.1"/>
</dbReference>
<dbReference type="FunFam" id="3.90.1180.10:FF:000001">
    <property type="entry name" value="50S ribosomal protein L13"/>
    <property type="match status" value="1"/>
</dbReference>
<dbReference type="GO" id="GO:0003729">
    <property type="term" value="F:mRNA binding"/>
    <property type="evidence" value="ECO:0007669"/>
    <property type="project" value="UniProtKB-ARBA"/>
</dbReference>
<protein>
    <recommendedName>
        <fullName evidence="4 5">Large ribosomal subunit protein uL13</fullName>
    </recommendedName>
</protein>
<dbReference type="Pfam" id="PF00572">
    <property type="entry name" value="Ribosomal_L13"/>
    <property type="match status" value="1"/>
</dbReference>
<dbReference type="Proteomes" id="UP001158066">
    <property type="component" value="Unassembled WGS sequence"/>
</dbReference>
<organism evidence="8 9">
    <name type="scientific">Anoxynatronum buryatiense</name>
    <dbReference type="NCBI Taxonomy" id="489973"/>
    <lineage>
        <taxon>Bacteria</taxon>
        <taxon>Bacillati</taxon>
        <taxon>Bacillota</taxon>
        <taxon>Clostridia</taxon>
        <taxon>Eubacteriales</taxon>
        <taxon>Clostridiaceae</taxon>
        <taxon>Anoxynatronum</taxon>
    </lineage>
</organism>
<evidence type="ECO:0000256" key="3">
    <source>
        <dbReference type="ARBA" id="ARBA00023274"/>
    </source>
</evidence>
<dbReference type="Gene3D" id="3.90.1180.10">
    <property type="entry name" value="Ribosomal protein L13"/>
    <property type="match status" value="1"/>
</dbReference>
<evidence type="ECO:0000313" key="9">
    <source>
        <dbReference type="Proteomes" id="UP001158066"/>
    </source>
</evidence>
<dbReference type="PANTHER" id="PTHR11545">
    <property type="entry name" value="RIBOSOMAL PROTEIN L13"/>
    <property type="match status" value="1"/>
</dbReference>
<dbReference type="SUPFAM" id="SSF52161">
    <property type="entry name" value="Ribosomal protein L13"/>
    <property type="match status" value="1"/>
</dbReference>
<comment type="function">
    <text evidence="5 7">This protein is one of the early assembly proteins of the 50S ribosomal subunit, although it is not seen to bind rRNA by itself. It is important during the early stages of 50S assembly.</text>
</comment>
<dbReference type="HAMAP" id="MF_01366">
    <property type="entry name" value="Ribosomal_uL13"/>
    <property type="match status" value="1"/>
</dbReference>
<reference evidence="8" key="1">
    <citation type="submission" date="2017-05" db="EMBL/GenBank/DDBJ databases">
        <authorList>
            <person name="Varghese N."/>
            <person name="Submissions S."/>
        </authorList>
    </citation>
    <scope>NUCLEOTIDE SEQUENCE</scope>
    <source>
        <strain evidence="8">Su22</strain>
    </source>
</reference>
<dbReference type="NCBIfam" id="TIGR01066">
    <property type="entry name" value="rplM_bact"/>
    <property type="match status" value="1"/>
</dbReference>
<sequence>MKSYMAKANEIEKKWFVVDAEGKTLGRLSTQIAMILMGKHKPEYTSHVDTGDYVIVINADKVTLTGKKWDQEFHVRHTGYPGGQRKVSLRTVLQKHPERLIEHSVKGMLPKNRLGRQMYKKLKVYAGTEHQHQAQKPEMLEL</sequence>
<dbReference type="GO" id="GO:0022625">
    <property type="term" value="C:cytosolic large ribosomal subunit"/>
    <property type="evidence" value="ECO:0007669"/>
    <property type="project" value="TreeGrafter"/>
</dbReference>
<evidence type="ECO:0000256" key="2">
    <source>
        <dbReference type="ARBA" id="ARBA00022980"/>
    </source>
</evidence>
<comment type="caution">
    <text evidence="8">The sequence shown here is derived from an EMBL/GenBank/DDBJ whole genome shotgun (WGS) entry which is preliminary data.</text>
</comment>
<dbReference type="PIRSF" id="PIRSF002181">
    <property type="entry name" value="Ribosomal_L13"/>
    <property type="match status" value="1"/>
</dbReference>
<dbReference type="EMBL" id="FXUF01000019">
    <property type="protein sequence ID" value="SMP69528.1"/>
    <property type="molecule type" value="Genomic_DNA"/>
</dbReference>
<evidence type="ECO:0000313" key="8">
    <source>
        <dbReference type="EMBL" id="SMP69528.1"/>
    </source>
</evidence>
<evidence type="ECO:0000256" key="6">
    <source>
        <dbReference type="RuleBase" id="RU003877"/>
    </source>
</evidence>
<dbReference type="InterPro" id="IPR036899">
    <property type="entry name" value="Ribosomal_uL13_sf"/>
</dbReference>